<dbReference type="CDD" id="cd07139">
    <property type="entry name" value="ALDH_AldA-Rv0768"/>
    <property type="match status" value="1"/>
</dbReference>
<dbReference type="GO" id="GO:0004029">
    <property type="term" value="F:aldehyde dehydrogenase (NAD+) activity"/>
    <property type="evidence" value="ECO:0007669"/>
    <property type="project" value="UniProtKB-EC"/>
</dbReference>
<evidence type="ECO:0000259" key="7">
    <source>
        <dbReference type="Pfam" id="PF00171"/>
    </source>
</evidence>
<dbReference type="PANTHER" id="PTHR42804:SF1">
    <property type="entry name" value="ALDEHYDE DEHYDROGENASE-RELATED"/>
    <property type="match status" value="1"/>
</dbReference>
<dbReference type="PROSITE" id="PS00070">
    <property type="entry name" value="ALDEHYDE_DEHYDR_CYS"/>
    <property type="match status" value="1"/>
</dbReference>
<evidence type="ECO:0000256" key="3">
    <source>
        <dbReference type="ARBA" id="ARBA00024226"/>
    </source>
</evidence>
<proteinExistence type="inferred from homology"/>
<protein>
    <recommendedName>
        <fullName evidence="3">aldehyde dehydrogenase (NAD(+))</fullName>
        <ecNumber evidence="3">1.2.1.3</ecNumber>
    </recommendedName>
</protein>
<dbReference type="Pfam" id="PF00171">
    <property type="entry name" value="Aldedh"/>
    <property type="match status" value="1"/>
</dbReference>
<dbReference type="Proteomes" id="UP000183561">
    <property type="component" value="Unassembled WGS sequence"/>
</dbReference>
<evidence type="ECO:0000256" key="4">
    <source>
        <dbReference type="ARBA" id="ARBA00049194"/>
    </source>
</evidence>
<dbReference type="InterPro" id="IPR016161">
    <property type="entry name" value="Ald_DH/histidinol_DH"/>
</dbReference>
<dbReference type="FunFam" id="3.40.309.10:FF:000009">
    <property type="entry name" value="Aldehyde dehydrogenase A"/>
    <property type="match status" value="1"/>
</dbReference>
<dbReference type="RefSeq" id="WP_007296996.1">
    <property type="nucleotide sequence ID" value="NZ_FNSV01000005.1"/>
</dbReference>
<feature type="active site" evidence="5">
    <location>
        <position position="249"/>
    </location>
</feature>
<reference evidence="9" key="1">
    <citation type="submission" date="2016-10" db="EMBL/GenBank/DDBJ databases">
        <authorList>
            <person name="Varghese N."/>
            <person name="Submissions S."/>
        </authorList>
    </citation>
    <scope>NUCLEOTIDE SEQUENCE [LARGE SCALE GENOMIC DNA]</scope>
    <source>
        <strain evidence="9">DSM 44498</strain>
    </source>
</reference>
<comment type="catalytic activity">
    <reaction evidence="4">
        <text>an aldehyde + NAD(+) + H2O = a carboxylate + NADH + 2 H(+)</text>
        <dbReference type="Rhea" id="RHEA:16185"/>
        <dbReference type="ChEBI" id="CHEBI:15377"/>
        <dbReference type="ChEBI" id="CHEBI:15378"/>
        <dbReference type="ChEBI" id="CHEBI:17478"/>
        <dbReference type="ChEBI" id="CHEBI:29067"/>
        <dbReference type="ChEBI" id="CHEBI:57540"/>
        <dbReference type="ChEBI" id="CHEBI:57945"/>
        <dbReference type="EC" id="1.2.1.3"/>
    </reaction>
</comment>
<sequence>MNVPHANELFIGSRWVAPQGSELADVVAPFGGRVIRQLPRPTVDDAKLAVAQAQEAFGAWADLTHDARGEIVTRFCGALDKRLDEIVRVWALEAGMPFRNGDELTKAASDLWNRALDESRTAPWIETRETSMGRIEVRQEPIGPTVGIVAFNGPHMQFALAIIPGLLAGNTMIIKLPPECRMLGYLFADAAAEADFPPGVLSILAGDADVSQYLVEHPGIAAVHFTGGTEVGMSVMHACADRVANLVLELGGKSAAIVAADADLDLAVPALVDAMALYSGQICVAMTRLLVAREIHDEVVDRLVAGLEALTMGDPANLDTTWGPLAAPRFLDRAENYIERAVAGGATIATGGARPSGLEGYFLEPTLLTNVNNDMEAAQNEIFGPVFCVIPFDNLDEAVAIANDSRYGLSGSVFTTDEQAGLDVARRVRSGVFIINGTFPCLAAPFGGVKQSGFGREGGPEGLFALTQTKSITLSVAAGATA</sequence>
<evidence type="ECO:0000313" key="8">
    <source>
        <dbReference type="EMBL" id="SEB72769.1"/>
    </source>
</evidence>
<dbReference type="Gene3D" id="3.40.605.10">
    <property type="entry name" value="Aldehyde Dehydrogenase, Chain A, domain 1"/>
    <property type="match status" value="1"/>
</dbReference>
<dbReference type="InterPro" id="IPR016162">
    <property type="entry name" value="Ald_DH_N"/>
</dbReference>
<comment type="similarity">
    <text evidence="1 6">Belongs to the aldehyde dehydrogenase family.</text>
</comment>
<dbReference type="AlphaFoldDB" id="A0A1H4LPQ7"/>
<dbReference type="InterPro" id="IPR016163">
    <property type="entry name" value="Ald_DH_C"/>
</dbReference>
<feature type="domain" description="Aldehyde dehydrogenase" evidence="7">
    <location>
        <begin position="15"/>
        <end position="472"/>
    </location>
</feature>
<keyword evidence="2 6" id="KW-0560">Oxidoreductase</keyword>
<dbReference type="EMBL" id="FNSV01000005">
    <property type="protein sequence ID" value="SEB72769.1"/>
    <property type="molecule type" value="Genomic_DNA"/>
</dbReference>
<evidence type="ECO:0000313" key="9">
    <source>
        <dbReference type="Proteomes" id="UP000183561"/>
    </source>
</evidence>
<keyword evidence="9" id="KW-1185">Reference proteome</keyword>
<name>A0A1H4LPQ7_9NOCA</name>
<organism evidence="8 9">
    <name type="scientific">Rhodococcus koreensis</name>
    <dbReference type="NCBI Taxonomy" id="99653"/>
    <lineage>
        <taxon>Bacteria</taxon>
        <taxon>Bacillati</taxon>
        <taxon>Actinomycetota</taxon>
        <taxon>Actinomycetes</taxon>
        <taxon>Mycobacteriales</taxon>
        <taxon>Nocardiaceae</taxon>
        <taxon>Rhodococcus</taxon>
    </lineage>
</organism>
<dbReference type="PANTHER" id="PTHR42804">
    <property type="entry name" value="ALDEHYDE DEHYDROGENASE"/>
    <property type="match status" value="1"/>
</dbReference>
<dbReference type="OrthoDB" id="6882680at2"/>
<evidence type="ECO:0000256" key="5">
    <source>
        <dbReference type="PROSITE-ProRule" id="PRU10007"/>
    </source>
</evidence>
<evidence type="ECO:0000256" key="1">
    <source>
        <dbReference type="ARBA" id="ARBA00009986"/>
    </source>
</evidence>
<dbReference type="InterPro" id="IPR016160">
    <property type="entry name" value="Ald_DH_CS_CYS"/>
</dbReference>
<dbReference type="EC" id="1.2.1.3" evidence="3"/>
<gene>
    <name evidence="8" type="ORF">SAMN04490239_1408</name>
</gene>
<evidence type="ECO:0000256" key="6">
    <source>
        <dbReference type="RuleBase" id="RU003345"/>
    </source>
</evidence>
<dbReference type="Gene3D" id="3.40.309.10">
    <property type="entry name" value="Aldehyde Dehydrogenase, Chain A, domain 2"/>
    <property type="match status" value="1"/>
</dbReference>
<dbReference type="InterPro" id="IPR015590">
    <property type="entry name" value="Aldehyde_DH_dom"/>
</dbReference>
<dbReference type="SUPFAM" id="SSF53720">
    <property type="entry name" value="ALDH-like"/>
    <property type="match status" value="1"/>
</dbReference>
<dbReference type="InterPro" id="IPR029510">
    <property type="entry name" value="Ald_DH_CS_GLU"/>
</dbReference>
<accession>A0A1H4LPQ7</accession>
<evidence type="ECO:0000256" key="2">
    <source>
        <dbReference type="ARBA" id="ARBA00023002"/>
    </source>
</evidence>
<dbReference type="PROSITE" id="PS00687">
    <property type="entry name" value="ALDEHYDE_DEHYDR_GLU"/>
    <property type="match status" value="1"/>
</dbReference>